<evidence type="ECO:0000256" key="3">
    <source>
        <dbReference type="ARBA" id="ARBA00022898"/>
    </source>
</evidence>
<comment type="similarity">
    <text evidence="2 8 9">Belongs to the PdxS/SNZ family.</text>
</comment>
<dbReference type="InterPro" id="IPR011060">
    <property type="entry name" value="RibuloseP-bd_barrel"/>
</dbReference>
<dbReference type="GO" id="GO:0008615">
    <property type="term" value="P:pyridoxine biosynthetic process"/>
    <property type="evidence" value="ECO:0007669"/>
    <property type="project" value="TreeGrafter"/>
</dbReference>
<name>A0A249JXR5_9ACTN</name>
<evidence type="ECO:0000256" key="1">
    <source>
        <dbReference type="ARBA" id="ARBA00004737"/>
    </source>
</evidence>
<evidence type="ECO:0000256" key="6">
    <source>
        <dbReference type="ARBA" id="ARBA00047992"/>
    </source>
</evidence>
<feature type="binding site" evidence="8">
    <location>
        <position position="25"/>
    </location>
    <ligand>
        <name>D-ribose 5-phosphate</name>
        <dbReference type="ChEBI" id="CHEBI:78346"/>
    </ligand>
</feature>
<dbReference type="PANTHER" id="PTHR31829:SF0">
    <property type="entry name" value="PYRIDOXAL 5'-PHOSPHATE SYNTHASE SUBUNIT SNZ1-RELATED"/>
    <property type="match status" value="1"/>
</dbReference>
<keyword evidence="4 8" id="KW-0456">Lyase</keyword>
<dbReference type="EMBL" id="CP016768">
    <property type="protein sequence ID" value="ASY09310.1"/>
    <property type="molecule type" value="Genomic_DNA"/>
</dbReference>
<feature type="binding site" evidence="8">
    <location>
        <position position="166"/>
    </location>
    <ligand>
        <name>D-glyceraldehyde 3-phosphate</name>
        <dbReference type="ChEBI" id="CHEBI:59776"/>
    </ligand>
</feature>
<dbReference type="NCBIfam" id="TIGR00343">
    <property type="entry name" value="pyridoxal 5'-phosphate synthase lyase subunit PdxS"/>
    <property type="match status" value="1"/>
</dbReference>
<evidence type="ECO:0000313" key="11">
    <source>
        <dbReference type="EMBL" id="ASY09310.1"/>
    </source>
</evidence>
<dbReference type="InterPro" id="IPR001852">
    <property type="entry name" value="PdxS/SNZ"/>
</dbReference>
<dbReference type="RefSeq" id="WP_095680616.1">
    <property type="nucleotide sequence ID" value="NZ_CP016768.2"/>
</dbReference>
<dbReference type="GO" id="GO:0036381">
    <property type="term" value="F:pyridoxal 5'-phosphate synthase (glutamine hydrolysing) activity"/>
    <property type="evidence" value="ECO:0007669"/>
    <property type="project" value="UniProtKB-UniRule"/>
</dbReference>
<feature type="binding site" evidence="8">
    <location>
        <position position="215"/>
    </location>
    <ligand>
        <name>D-ribose 5-phosphate</name>
        <dbReference type="ChEBI" id="CHEBI:78346"/>
    </ligand>
</feature>
<dbReference type="PANTHER" id="PTHR31829">
    <property type="entry name" value="PYRIDOXAL 5'-PHOSPHATE SYNTHASE SUBUNIT SNZ1-RELATED"/>
    <property type="match status" value="1"/>
</dbReference>
<dbReference type="AlphaFoldDB" id="A0A249JXR5"/>
<comment type="catalytic activity">
    <reaction evidence="6 8">
        <text>aldehydo-D-ribose 5-phosphate + D-glyceraldehyde 3-phosphate + L-glutamine = pyridoxal 5'-phosphate + L-glutamate + phosphate + 3 H2O + H(+)</text>
        <dbReference type="Rhea" id="RHEA:31507"/>
        <dbReference type="ChEBI" id="CHEBI:15377"/>
        <dbReference type="ChEBI" id="CHEBI:15378"/>
        <dbReference type="ChEBI" id="CHEBI:29985"/>
        <dbReference type="ChEBI" id="CHEBI:43474"/>
        <dbReference type="ChEBI" id="CHEBI:58273"/>
        <dbReference type="ChEBI" id="CHEBI:58359"/>
        <dbReference type="ChEBI" id="CHEBI:59776"/>
        <dbReference type="ChEBI" id="CHEBI:597326"/>
        <dbReference type="EC" id="4.3.3.6"/>
    </reaction>
</comment>
<evidence type="ECO:0000256" key="7">
    <source>
        <dbReference type="ARBA" id="ARBA00061750"/>
    </source>
</evidence>
<evidence type="ECO:0000256" key="8">
    <source>
        <dbReference type="HAMAP-Rule" id="MF_01824"/>
    </source>
</evidence>
<keyword evidence="5 8" id="KW-0704">Schiff base</keyword>
<dbReference type="PROSITE" id="PS01235">
    <property type="entry name" value="PDXS_SNZ_1"/>
    <property type="match status" value="1"/>
</dbReference>
<dbReference type="InterPro" id="IPR033755">
    <property type="entry name" value="PdxS/SNZ_N"/>
</dbReference>
<dbReference type="HAMAP" id="MF_01824">
    <property type="entry name" value="PdxS"/>
    <property type="match status" value="1"/>
</dbReference>
<dbReference type="PIRSF" id="PIRSF029271">
    <property type="entry name" value="Pdx1"/>
    <property type="match status" value="1"/>
</dbReference>
<evidence type="ECO:0000256" key="5">
    <source>
        <dbReference type="ARBA" id="ARBA00023270"/>
    </source>
</evidence>
<feature type="domain" description="PdxS/SNZ N-terminal" evidence="10">
    <location>
        <begin position="8"/>
        <end position="213"/>
    </location>
</feature>
<feature type="binding site" evidence="8">
    <location>
        <position position="154"/>
    </location>
    <ligand>
        <name>D-ribose 5-phosphate</name>
        <dbReference type="ChEBI" id="CHEBI:78346"/>
    </ligand>
</feature>
<dbReference type="NCBIfam" id="NF003215">
    <property type="entry name" value="PRK04180.1"/>
    <property type="match status" value="1"/>
</dbReference>
<keyword evidence="3 8" id="KW-0663">Pyridoxal phosphate</keyword>
<dbReference type="InterPro" id="IPR013785">
    <property type="entry name" value="Aldolase_TIM"/>
</dbReference>
<dbReference type="Gene3D" id="3.20.20.70">
    <property type="entry name" value="Aldolase class I"/>
    <property type="match status" value="1"/>
</dbReference>
<keyword evidence="12" id="KW-1185">Reference proteome</keyword>
<dbReference type="GO" id="GO:0006520">
    <property type="term" value="P:amino acid metabolic process"/>
    <property type="evidence" value="ECO:0007669"/>
    <property type="project" value="TreeGrafter"/>
</dbReference>
<dbReference type="SUPFAM" id="SSF51366">
    <property type="entry name" value="Ribulose-phoshate binding barrel"/>
    <property type="match status" value="1"/>
</dbReference>
<evidence type="ECO:0000313" key="12">
    <source>
        <dbReference type="Proteomes" id="UP000217153"/>
    </source>
</evidence>
<dbReference type="Proteomes" id="UP000217153">
    <property type="component" value="Chromosome"/>
</dbReference>
<dbReference type="GO" id="GO:0042823">
    <property type="term" value="P:pyridoxal phosphate biosynthetic process"/>
    <property type="evidence" value="ECO:0007669"/>
    <property type="project" value="UniProtKB-UniRule"/>
</dbReference>
<comment type="subunit">
    <text evidence="7">Homohexamer and homododecamer. In the presence of PdxT, forms a dodecamer of heterodimers.</text>
</comment>
<dbReference type="Pfam" id="PF01680">
    <property type="entry name" value="SOR_SNZ"/>
    <property type="match status" value="1"/>
</dbReference>
<dbReference type="UniPathway" id="UPA00245"/>
<proteinExistence type="inferred from homology"/>
<feature type="binding site" evidence="8">
    <location>
        <begin position="236"/>
        <end position="237"/>
    </location>
    <ligand>
        <name>D-ribose 5-phosphate</name>
        <dbReference type="ChEBI" id="CHEBI:78346"/>
    </ligand>
</feature>
<evidence type="ECO:0000256" key="2">
    <source>
        <dbReference type="ARBA" id="ARBA00007281"/>
    </source>
</evidence>
<dbReference type="CDD" id="cd04727">
    <property type="entry name" value="pdxS"/>
    <property type="match status" value="1"/>
</dbReference>
<reference evidence="12" key="1">
    <citation type="submission" date="2016-10" db="EMBL/GenBank/DDBJ databases">
        <title>High microdiversification within the ubiquitous acI lineage of Actinobacteria.</title>
        <authorList>
            <person name="Neuenschwander S.M."/>
            <person name="Salcher M."/>
            <person name="Ghai R."/>
            <person name="Pernthaler J."/>
        </authorList>
    </citation>
    <scope>NUCLEOTIDE SEQUENCE [LARGE SCALE GENOMIC DNA]</scope>
</reference>
<dbReference type="FunFam" id="3.20.20.70:FF:000001">
    <property type="entry name" value="Pyridoxine biosynthesis protein PDX1"/>
    <property type="match status" value="1"/>
</dbReference>
<dbReference type="EC" id="4.3.3.6" evidence="8"/>
<gene>
    <name evidence="8" type="primary">pdxS</name>
    <name evidence="11" type="ORF">B1s21122_02990</name>
</gene>
<organism evidence="11 12">
    <name type="scientific">Candidatus Nanopelagicus limnae</name>
    <dbReference type="NCBI Taxonomy" id="1884634"/>
    <lineage>
        <taxon>Bacteria</taxon>
        <taxon>Bacillati</taxon>
        <taxon>Actinomycetota</taxon>
        <taxon>Actinomycetes</taxon>
        <taxon>Candidatus Nanopelagicales</taxon>
        <taxon>Candidatus Nanopelagicaceae</taxon>
        <taxon>Candidatus Nanopelagicus</taxon>
    </lineage>
</organism>
<comment type="function">
    <text evidence="8">Catalyzes the formation of pyridoxal 5'-phosphate from ribose 5-phosphate (RBP), glyceraldehyde 3-phosphate (G3P) and ammonia. The ammonia is provided by the PdxT subunit. Can also use ribulose 5-phosphate and dihydroxyacetone phosphate as substrates, resulting from enzyme-catalyzed isomerization of RBP and G3P, respectively.</text>
</comment>
<evidence type="ECO:0000256" key="4">
    <source>
        <dbReference type="ARBA" id="ARBA00023239"/>
    </source>
</evidence>
<dbReference type="OrthoDB" id="9772545at2"/>
<protein>
    <recommendedName>
        <fullName evidence="8">Pyridoxal 5'-phosphate synthase subunit PdxS</fullName>
        <shortName evidence="8">PLP synthase subunit PdxS</shortName>
        <ecNumber evidence="8">4.3.3.6</ecNumber>
    </recommendedName>
    <alternativeName>
        <fullName evidence="8">Pdx1</fullName>
    </alternativeName>
</protein>
<dbReference type="KEGG" id="abam:B1s21122_02990"/>
<accession>A0A249JXR5</accession>
<dbReference type="PROSITE" id="PS51129">
    <property type="entry name" value="PDXS_SNZ_2"/>
    <property type="match status" value="1"/>
</dbReference>
<comment type="pathway">
    <text evidence="1 8">Cofactor biosynthesis; pyridoxal 5'-phosphate biosynthesis.</text>
</comment>
<sequence length="295" mass="31144">MSKETGTARVKRGMAEMLKGGVIMDVVNVEQAKIAEDAGAVAVMALERVPADIRAQGGVARMSDPDMITAIQAAVSIPVMAKARIGHFVEAQVLQTLGVDYIDESEVLTPADYANHIDKWNFTIPFVCGATNLGEALRRINEGAAMIRSKGEAGTGDVSNATTHMRTISAEIRRLTSMREDELFVAAKELQAPFDLVKEVASTGKLPVVLFTAGGIATPADAAMMMQLGADGVFVGSGIFKSGDPAKRAAACVKAVTYFTDAKVVAEVSRGLGEAMVGINVADIPVPHRLAERGW</sequence>
<evidence type="ECO:0000259" key="10">
    <source>
        <dbReference type="Pfam" id="PF01680"/>
    </source>
</evidence>
<feature type="active site" description="Schiff-base intermediate with D-ribose 5-phosphate" evidence="8">
    <location>
        <position position="82"/>
    </location>
</feature>
<evidence type="ECO:0000256" key="9">
    <source>
        <dbReference type="PROSITE-ProRule" id="PRU00481"/>
    </source>
</evidence>